<dbReference type="Pfam" id="PF00152">
    <property type="entry name" value="tRNA-synt_2"/>
    <property type="match status" value="1"/>
</dbReference>
<dbReference type="InterPro" id="IPR006195">
    <property type="entry name" value="aa-tRNA-synth_II"/>
</dbReference>
<evidence type="ECO:0000313" key="9">
    <source>
        <dbReference type="EMBL" id="EEZ93013.1"/>
    </source>
</evidence>
<organism evidence="9 10">
    <name type="scientific">Candidatus Parvarchaeum acidiphilum ARMAN-4</name>
    <dbReference type="NCBI Taxonomy" id="662760"/>
    <lineage>
        <taxon>Archaea</taxon>
        <taxon>Candidatus Parvarchaeota</taxon>
        <taxon>Candidatus Parvarchaeum</taxon>
    </lineage>
</organism>
<proteinExistence type="inferred from homology"/>
<dbReference type="Pfam" id="PF01336">
    <property type="entry name" value="tRNA_anti-codon"/>
    <property type="match status" value="1"/>
</dbReference>
<dbReference type="InterPro" id="IPR004115">
    <property type="entry name" value="GAD-like_sf"/>
</dbReference>
<evidence type="ECO:0000256" key="6">
    <source>
        <dbReference type="ARBA" id="ARBA00023146"/>
    </source>
</evidence>
<dbReference type="GO" id="GO:0005524">
    <property type="term" value="F:ATP binding"/>
    <property type="evidence" value="ECO:0007669"/>
    <property type="project" value="UniProtKB-UniRule"/>
</dbReference>
<evidence type="ECO:0000256" key="7">
    <source>
        <dbReference type="HAMAP-Rule" id="MF_00044"/>
    </source>
</evidence>
<evidence type="ECO:0000259" key="8">
    <source>
        <dbReference type="PROSITE" id="PS50862"/>
    </source>
</evidence>
<keyword evidence="2 7" id="KW-0436">Ligase</keyword>
<dbReference type="HAMAP" id="MF_00044">
    <property type="entry name" value="Asp_tRNA_synth_type1"/>
    <property type="match status" value="1"/>
</dbReference>
<dbReference type="GO" id="GO:0005737">
    <property type="term" value="C:cytoplasm"/>
    <property type="evidence" value="ECO:0007669"/>
    <property type="project" value="UniProtKB-SubCell"/>
</dbReference>
<dbReference type="InterPro" id="IPR047089">
    <property type="entry name" value="Asp-tRNA-ligase_1_N"/>
</dbReference>
<keyword evidence="7" id="KW-0963">Cytoplasm</keyword>
<name>D2EF87_PARA4</name>
<evidence type="ECO:0000256" key="3">
    <source>
        <dbReference type="ARBA" id="ARBA00022741"/>
    </source>
</evidence>
<dbReference type="InterPro" id="IPR045864">
    <property type="entry name" value="aa-tRNA-synth_II/BPL/LPL"/>
</dbReference>
<dbReference type="GO" id="GO:0006422">
    <property type="term" value="P:aspartyl-tRNA aminoacylation"/>
    <property type="evidence" value="ECO:0007669"/>
    <property type="project" value="UniProtKB-UniRule"/>
</dbReference>
<dbReference type="PROSITE" id="PS50862">
    <property type="entry name" value="AA_TRNA_LIGASE_II"/>
    <property type="match status" value="1"/>
</dbReference>
<feature type="region of interest" description="Aspartate" evidence="7">
    <location>
        <begin position="197"/>
        <end position="200"/>
    </location>
</feature>
<comment type="subcellular location">
    <subcellularLocation>
        <location evidence="7">Cytoplasm</location>
    </subcellularLocation>
</comment>
<protein>
    <recommendedName>
        <fullName evidence="7">Aspartate--tRNA(Asp/Asn) ligase</fullName>
        <ecNumber evidence="7">6.1.1.23</ecNumber>
    </recommendedName>
    <alternativeName>
        <fullName evidence="7">Aspartyl-tRNA synthetase</fullName>
        <shortName evidence="7">AspRS</shortName>
    </alternativeName>
    <alternativeName>
        <fullName evidence="7">Non-discriminating aspartyl-tRNA synthetase</fullName>
        <shortName evidence="7">ND-AspRS</shortName>
    </alternativeName>
</protein>
<evidence type="ECO:0000256" key="5">
    <source>
        <dbReference type="ARBA" id="ARBA00022917"/>
    </source>
</evidence>
<dbReference type="AlphaFoldDB" id="D2EF87"/>
<evidence type="ECO:0000256" key="4">
    <source>
        <dbReference type="ARBA" id="ARBA00022840"/>
    </source>
</evidence>
<dbReference type="InterPro" id="IPR004364">
    <property type="entry name" value="Aa-tRNA-synt_II"/>
</dbReference>
<dbReference type="InterPro" id="IPR029351">
    <property type="entry name" value="GAD_dom"/>
</dbReference>
<evidence type="ECO:0000256" key="2">
    <source>
        <dbReference type="ARBA" id="ARBA00022598"/>
    </source>
</evidence>
<feature type="binding site" evidence="7">
    <location>
        <position position="172"/>
    </location>
    <ligand>
        <name>L-aspartate</name>
        <dbReference type="ChEBI" id="CHEBI:29991"/>
    </ligand>
</feature>
<sequence>MDAYCGDLSAELVDKEVTLNGWCRYIRDHGGKLFVDLADRTGIAQAVFDGDLLEQAKTLGREYVIRIKGLVKERDKETIDEQNPTGKFEVIVEDLIIINKAETPPFEITDEKGKFLAAEDLRLKYRYLDLRRTEMISNIVFRDKVTKLARQFFWDNGFLELETPTLVKDTYETGARPFIVPSRIKKGTFYSLPQSPQIYKQLLMIAGLDKYFQVARAFRDEDQREDRQPEFTQLDLEVSFKDESYIMSLIESLIEKILKSIMNEDIKLPFKRLQYGEAIKRYGSDKPDLRYDYEIIDITESMKKSSYNIIKRVLESGGKVKAASFQADYGKSERITKDFMLNVIEIAKGNGLKGLTWLFVENGKLKSIPEAIAGSLSNVENEIIAALKAKDGDIIIFGADLDEMLLLQALGKVRKVIGDKIGKFSSKFSFLWVVDFPLFEVDSITKKLNPSHNPFTAPFTDDIKLLEKEPEKVRGRQFDLVLNGNEIGGGAVRINNADLQLKILNMIGMQEEEALNTFGFLINALKFGAPEDIGFAIGLDRFVTILKEKQSIRDFILFPKTKSFESPIDGSPTKIEDKRLLEDYKMKRVEQ</sequence>
<comment type="similarity">
    <text evidence="1 7">Belongs to the class-II aminoacyl-tRNA synthetase family. Type 1 subfamily.</text>
</comment>
<dbReference type="InterPro" id="IPR012340">
    <property type="entry name" value="NA-bd_OB-fold"/>
</dbReference>
<dbReference type="GO" id="GO:0050560">
    <property type="term" value="F:aspartate-tRNA(Asn) ligase activity"/>
    <property type="evidence" value="ECO:0007669"/>
    <property type="project" value="UniProtKB-EC"/>
</dbReference>
<feature type="site" description="Important for tRNA non-discrimination" evidence="7">
    <location>
        <position position="29"/>
    </location>
</feature>
<feature type="domain" description="Aminoacyl-transfer RNA synthetases class-II family profile" evidence="8">
    <location>
        <begin position="142"/>
        <end position="559"/>
    </location>
</feature>
<dbReference type="Proteomes" id="UP000009375">
    <property type="component" value="Unassembled WGS sequence"/>
</dbReference>
<comment type="catalytic activity">
    <reaction evidence="7">
        <text>tRNA(Asx) + L-aspartate + ATP = L-aspartyl-tRNA(Asx) + AMP + diphosphate</text>
        <dbReference type="Rhea" id="RHEA:18349"/>
        <dbReference type="Rhea" id="RHEA-COMP:9710"/>
        <dbReference type="Rhea" id="RHEA-COMP:9711"/>
        <dbReference type="ChEBI" id="CHEBI:29991"/>
        <dbReference type="ChEBI" id="CHEBI:30616"/>
        <dbReference type="ChEBI" id="CHEBI:33019"/>
        <dbReference type="ChEBI" id="CHEBI:78442"/>
        <dbReference type="ChEBI" id="CHEBI:78516"/>
        <dbReference type="ChEBI" id="CHEBI:456215"/>
        <dbReference type="EC" id="6.1.1.23"/>
    </reaction>
</comment>
<keyword evidence="4 7" id="KW-0067">ATP-binding</keyword>
<dbReference type="SUPFAM" id="SSF55681">
    <property type="entry name" value="Class II aaRS and biotin synthetases"/>
    <property type="match status" value="1"/>
</dbReference>
<dbReference type="Gene3D" id="3.30.1360.30">
    <property type="entry name" value="GAD-like domain"/>
    <property type="match status" value="1"/>
</dbReference>
<comment type="function">
    <text evidence="7">Aspartyl-tRNA synthetase with relaxed tRNA specificity since it is able to aspartylate not only its cognate tRNA(Asp) but also tRNA(Asn). Reaction proceeds in two steps: L-aspartate is first activated by ATP to form Asp-AMP and then transferred to the acceptor end of tRNA(Asp/Asn).</text>
</comment>
<feature type="binding site" evidence="7">
    <location>
        <begin position="219"/>
        <end position="221"/>
    </location>
    <ligand>
        <name>ATP</name>
        <dbReference type="ChEBI" id="CHEBI:30616"/>
    </ligand>
</feature>
<dbReference type="PRINTS" id="PR01042">
    <property type="entry name" value="TRNASYNTHASP"/>
</dbReference>
<feature type="binding site" evidence="7">
    <location>
        <position position="493"/>
    </location>
    <ligand>
        <name>L-aspartate</name>
        <dbReference type="ChEBI" id="CHEBI:29991"/>
    </ligand>
</feature>
<dbReference type="InterPro" id="IPR004524">
    <property type="entry name" value="Asp-tRNA-ligase_1"/>
</dbReference>
<keyword evidence="3 7" id="KW-0547">Nucleotide-binding</keyword>
<dbReference type="EC" id="6.1.1.23" evidence="7"/>
<dbReference type="SUPFAM" id="SSF55261">
    <property type="entry name" value="GAD domain-like"/>
    <property type="match status" value="1"/>
</dbReference>
<accession>D2EF87</accession>
<evidence type="ECO:0000313" key="10">
    <source>
        <dbReference type="Proteomes" id="UP000009375"/>
    </source>
</evidence>
<feature type="binding site" evidence="7">
    <location>
        <begin position="538"/>
        <end position="541"/>
    </location>
    <ligand>
        <name>ATP</name>
        <dbReference type="ChEBI" id="CHEBI:30616"/>
    </ligand>
</feature>
<gene>
    <name evidence="7" type="primary">aspS</name>
    <name evidence="9" type="ORF">BJBARM4_0403</name>
</gene>
<dbReference type="Gene3D" id="3.30.930.10">
    <property type="entry name" value="Bira Bifunctional Protein, Domain 2"/>
    <property type="match status" value="1"/>
</dbReference>
<dbReference type="InterPro" id="IPR002312">
    <property type="entry name" value="Asp/Asn-tRNA-synth_IIb"/>
</dbReference>
<dbReference type="CDD" id="cd04317">
    <property type="entry name" value="EcAspRS_like_N"/>
    <property type="match status" value="1"/>
</dbReference>
<dbReference type="GO" id="GO:0004815">
    <property type="term" value="F:aspartate-tRNA ligase activity"/>
    <property type="evidence" value="ECO:0007669"/>
    <property type="project" value="UniProtKB-UniRule"/>
</dbReference>
<dbReference type="NCBIfam" id="TIGR00459">
    <property type="entry name" value="aspS_bact"/>
    <property type="match status" value="1"/>
</dbReference>
<feature type="binding site" evidence="7">
    <location>
        <position position="228"/>
    </location>
    <ligand>
        <name>ATP</name>
        <dbReference type="ChEBI" id="CHEBI:30616"/>
    </ligand>
</feature>
<dbReference type="PANTHER" id="PTHR22594:SF5">
    <property type="entry name" value="ASPARTATE--TRNA LIGASE, MITOCHONDRIAL"/>
    <property type="match status" value="1"/>
</dbReference>
<keyword evidence="6 7" id="KW-0030">Aminoacyl-tRNA synthetase</keyword>
<dbReference type="EMBL" id="GG730044">
    <property type="protein sequence ID" value="EEZ93013.1"/>
    <property type="molecule type" value="Genomic_DNA"/>
</dbReference>
<keyword evidence="5 7" id="KW-0648">Protein biosynthesis</keyword>
<feature type="binding site" evidence="7">
    <location>
        <position position="219"/>
    </location>
    <ligand>
        <name>L-aspartate</name>
        <dbReference type="ChEBI" id="CHEBI:29991"/>
    </ligand>
</feature>
<evidence type="ECO:0000256" key="1">
    <source>
        <dbReference type="ARBA" id="ARBA00006303"/>
    </source>
</evidence>
<dbReference type="PANTHER" id="PTHR22594">
    <property type="entry name" value="ASPARTYL/LYSYL-TRNA SYNTHETASE"/>
    <property type="match status" value="1"/>
</dbReference>
<dbReference type="Pfam" id="PF02938">
    <property type="entry name" value="GAD"/>
    <property type="match status" value="1"/>
</dbReference>
<dbReference type="SUPFAM" id="SSF50249">
    <property type="entry name" value="Nucleic acid-binding proteins"/>
    <property type="match status" value="1"/>
</dbReference>
<dbReference type="Gene3D" id="2.40.50.140">
    <property type="entry name" value="Nucleic acid-binding proteins"/>
    <property type="match status" value="1"/>
</dbReference>
<feature type="binding site" evidence="7">
    <location>
        <position position="486"/>
    </location>
    <ligand>
        <name>ATP</name>
        <dbReference type="ChEBI" id="CHEBI:30616"/>
    </ligand>
</feature>
<comment type="caution">
    <text evidence="7">Lacks conserved residue(s) required for the propagation of feature annotation.</text>
</comment>
<comment type="subunit">
    <text evidence="7">Homodimer.</text>
</comment>
<dbReference type="GO" id="GO:0003676">
    <property type="term" value="F:nucleic acid binding"/>
    <property type="evidence" value="ECO:0007669"/>
    <property type="project" value="InterPro"/>
</dbReference>
<feature type="binding site" evidence="7">
    <location>
        <position position="452"/>
    </location>
    <ligand>
        <name>L-aspartate</name>
        <dbReference type="ChEBI" id="CHEBI:29991"/>
    </ligand>
</feature>
<dbReference type="InterPro" id="IPR004365">
    <property type="entry name" value="NA-bd_OB_tRNA"/>
</dbReference>
<reference evidence="9 10" key="1">
    <citation type="journal article" date="2010" name="Proc. Natl. Acad. Sci. U.S.A.">
        <title>Enigmatic, ultrasmall, uncultivated Archaea.</title>
        <authorList>
            <person name="Baker B.J."/>
            <person name="Comolli L.R."/>
            <person name="Dick G.J."/>
            <person name="Hauser L.J."/>
            <person name="Hyatt D."/>
            <person name="Dill B.D."/>
            <person name="Land M.L."/>
            <person name="Verberkmoes N.C."/>
            <person name="Hettich R.L."/>
            <person name="Banfield J.F."/>
        </authorList>
    </citation>
    <scope>NUCLEOTIDE SEQUENCE [LARGE SCALE GENOMIC DNA]</scope>
</reference>
<dbReference type="NCBIfam" id="NF001750">
    <property type="entry name" value="PRK00476.1"/>
    <property type="match status" value="1"/>
</dbReference>